<evidence type="ECO:0000259" key="10">
    <source>
        <dbReference type="Pfam" id="PF16916"/>
    </source>
</evidence>
<comment type="subcellular location">
    <subcellularLocation>
        <location evidence="1">Membrane</location>
        <topology evidence="1">Multi-pass membrane protein</topology>
    </subcellularLocation>
</comment>
<dbReference type="InterPro" id="IPR002524">
    <property type="entry name" value="Cation_efflux"/>
</dbReference>
<evidence type="ECO:0000256" key="5">
    <source>
        <dbReference type="ARBA" id="ARBA00022692"/>
    </source>
</evidence>
<dbReference type="Gene3D" id="1.20.1510.10">
    <property type="entry name" value="Cation efflux protein transmembrane domain"/>
    <property type="match status" value="1"/>
</dbReference>
<feature type="domain" description="Cation efflux protein cytoplasmic" evidence="10">
    <location>
        <begin position="220"/>
        <end position="295"/>
    </location>
</feature>
<dbReference type="PANTHER" id="PTHR43840:SF41">
    <property type="entry name" value="CATION-EFFLUX PUMP FIEF"/>
    <property type="match status" value="1"/>
</dbReference>
<name>A0A318SVA7_9RHOB</name>
<feature type="transmembrane region" description="Helical" evidence="8">
    <location>
        <begin position="186"/>
        <end position="207"/>
    </location>
</feature>
<comment type="similarity">
    <text evidence="2">Belongs to the cation diffusion facilitator (CDF) transporter (TC 2.A.4) family.</text>
</comment>
<proteinExistence type="inferred from homology"/>
<dbReference type="PANTHER" id="PTHR43840">
    <property type="entry name" value="MITOCHONDRIAL METAL TRANSPORTER 1-RELATED"/>
    <property type="match status" value="1"/>
</dbReference>
<feature type="domain" description="Cation efflux protein transmembrane" evidence="9">
    <location>
        <begin position="21"/>
        <end position="215"/>
    </location>
</feature>
<feature type="transmembrane region" description="Helical" evidence="8">
    <location>
        <begin position="162"/>
        <end position="180"/>
    </location>
</feature>
<dbReference type="GO" id="GO:0006882">
    <property type="term" value="P:intracellular zinc ion homeostasis"/>
    <property type="evidence" value="ECO:0007669"/>
    <property type="project" value="TreeGrafter"/>
</dbReference>
<gene>
    <name evidence="11" type="ORF">DFP88_10197</name>
</gene>
<dbReference type="Pfam" id="PF01545">
    <property type="entry name" value="Cation_efflux"/>
    <property type="match status" value="1"/>
</dbReference>
<dbReference type="GO" id="GO:0015086">
    <property type="term" value="F:cadmium ion transmembrane transporter activity"/>
    <property type="evidence" value="ECO:0007669"/>
    <property type="project" value="TreeGrafter"/>
</dbReference>
<evidence type="ECO:0000313" key="12">
    <source>
        <dbReference type="Proteomes" id="UP000248311"/>
    </source>
</evidence>
<dbReference type="InterPro" id="IPR027469">
    <property type="entry name" value="Cation_efflux_TMD_sf"/>
</dbReference>
<dbReference type="EMBL" id="QJTE01000001">
    <property type="protein sequence ID" value="PYE85432.1"/>
    <property type="molecule type" value="Genomic_DNA"/>
</dbReference>
<feature type="transmembrane region" description="Helical" evidence="8">
    <location>
        <begin position="124"/>
        <end position="142"/>
    </location>
</feature>
<dbReference type="NCBIfam" id="TIGR01297">
    <property type="entry name" value="CDF"/>
    <property type="match status" value="1"/>
</dbReference>
<accession>A0A318SVA7</accession>
<dbReference type="RefSeq" id="WP_110812496.1">
    <property type="nucleotide sequence ID" value="NZ_QJTE01000001.1"/>
</dbReference>
<evidence type="ECO:0000256" key="8">
    <source>
        <dbReference type="SAM" id="Phobius"/>
    </source>
</evidence>
<keyword evidence="12" id="KW-1185">Reference proteome</keyword>
<evidence type="ECO:0000313" key="11">
    <source>
        <dbReference type="EMBL" id="PYE85432.1"/>
    </source>
</evidence>
<dbReference type="GO" id="GO:0005886">
    <property type="term" value="C:plasma membrane"/>
    <property type="evidence" value="ECO:0007669"/>
    <property type="project" value="TreeGrafter"/>
</dbReference>
<evidence type="ECO:0000256" key="1">
    <source>
        <dbReference type="ARBA" id="ARBA00004141"/>
    </source>
</evidence>
<keyword evidence="5 8" id="KW-0812">Transmembrane</keyword>
<feature type="transmembrane region" description="Helical" evidence="8">
    <location>
        <begin position="87"/>
        <end position="112"/>
    </location>
</feature>
<dbReference type="SUPFAM" id="SSF161111">
    <property type="entry name" value="Cation efflux protein transmembrane domain-like"/>
    <property type="match status" value="1"/>
</dbReference>
<dbReference type="InterPro" id="IPR036837">
    <property type="entry name" value="Cation_efflux_CTD_sf"/>
</dbReference>
<dbReference type="Pfam" id="PF16916">
    <property type="entry name" value="ZT_dimer"/>
    <property type="match status" value="1"/>
</dbReference>
<protein>
    <submittedName>
        <fullName evidence="11">Ferrous-iron efflux pump FieF</fullName>
    </submittedName>
</protein>
<keyword evidence="7 8" id="KW-0472">Membrane</keyword>
<evidence type="ECO:0000256" key="7">
    <source>
        <dbReference type="ARBA" id="ARBA00023136"/>
    </source>
</evidence>
<keyword evidence="3" id="KW-0813">Transport</keyword>
<comment type="caution">
    <text evidence="11">The sequence shown here is derived from an EMBL/GenBank/DDBJ whole genome shotgun (WGS) entry which is preliminary data.</text>
</comment>
<keyword evidence="6 8" id="KW-1133">Transmembrane helix</keyword>
<dbReference type="GO" id="GO:0015093">
    <property type="term" value="F:ferrous iron transmembrane transporter activity"/>
    <property type="evidence" value="ECO:0007669"/>
    <property type="project" value="TreeGrafter"/>
</dbReference>
<dbReference type="InterPro" id="IPR058533">
    <property type="entry name" value="Cation_efflux_TM"/>
</dbReference>
<dbReference type="SUPFAM" id="SSF160240">
    <property type="entry name" value="Cation efflux protein cytoplasmic domain-like"/>
    <property type="match status" value="1"/>
</dbReference>
<dbReference type="GO" id="GO:0015341">
    <property type="term" value="F:zinc efflux antiporter activity"/>
    <property type="evidence" value="ECO:0007669"/>
    <property type="project" value="TreeGrafter"/>
</dbReference>
<dbReference type="OrthoDB" id="9806522at2"/>
<keyword evidence="4" id="KW-1003">Cell membrane</keyword>
<dbReference type="InterPro" id="IPR050291">
    <property type="entry name" value="CDF_Transporter"/>
</dbReference>
<evidence type="ECO:0000256" key="4">
    <source>
        <dbReference type="ARBA" id="ARBA00022475"/>
    </source>
</evidence>
<evidence type="ECO:0000256" key="6">
    <source>
        <dbReference type="ARBA" id="ARBA00022989"/>
    </source>
</evidence>
<dbReference type="AlphaFoldDB" id="A0A318SVA7"/>
<reference evidence="11 12" key="1">
    <citation type="submission" date="2018-06" db="EMBL/GenBank/DDBJ databases">
        <title>Genomic Encyclopedia of Type Strains, Phase III (KMG-III): the genomes of soil and plant-associated and newly described type strains.</title>
        <authorList>
            <person name="Whitman W."/>
        </authorList>
    </citation>
    <scope>NUCLEOTIDE SEQUENCE [LARGE SCALE GENOMIC DNA]</scope>
    <source>
        <strain evidence="11 12">CECT 9025</strain>
    </source>
</reference>
<evidence type="ECO:0000259" key="9">
    <source>
        <dbReference type="Pfam" id="PF01545"/>
    </source>
</evidence>
<dbReference type="Proteomes" id="UP000248311">
    <property type="component" value="Unassembled WGS sequence"/>
</dbReference>
<sequence length="315" mass="32978">MPSDSPHASGHHRLNLSAGMLSVTIASLLVLAKLWALWRTGSLSVAATLADSALDLLVSLGALVAIRYAARPADEDHAFGHSSVEDLAALGQSVFIAASALAIGVSSALRLARPAPSALQEQQAGIAVMLLAIVLTLVLVIWQRRVARITGSRVVAADSLHYLGDLIPACGALVALWASRRFGAGWIDPVVALGAAALMLGGALRIGKAAWDALMDRAADPEVVAGIERIAGNYPGVHGYHDLRTRRAGSRIFVNLHIEVDGEQSLKAAHDIGAGLRQALLRAYPQADVILHKDPIGDPIVDPARGPEAGARREP</sequence>
<organism evidence="11 12">
    <name type="scientific">Pseudoroseicyclus aestuarii</name>
    <dbReference type="NCBI Taxonomy" id="1795041"/>
    <lineage>
        <taxon>Bacteria</taxon>
        <taxon>Pseudomonadati</taxon>
        <taxon>Pseudomonadota</taxon>
        <taxon>Alphaproteobacteria</taxon>
        <taxon>Rhodobacterales</taxon>
        <taxon>Paracoccaceae</taxon>
        <taxon>Pseudoroseicyclus</taxon>
    </lineage>
</organism>
<evidence type="ECO:0000256" key="2">
    <source>
        <dbReference type="ARBA" id="ARBA00008114"/>
    </source>
</evidence>
<feature type="transmembrane region" description="Helical" evidence="8">
    <location>
        <begin position="20"/>
        <end position="38"/>
    </location>
</feature>
<evidence type="ECO:0000256" key="3">
    <source>
        <dbReference type="ARBA" id="ARBA00022448"/>
    </source>
</evidence>
<dbReference type="InterPro" id="IPR027470">
    <property type="entry name" value="Cation_efflux_CTD"/>
</dbReference>
<dbReference type="Gene3D" id="3.30.70.1350">
    <property type="entry name" value="Cation efflux protein, cytoplasmic domain"/>
    <property type="match status" value="1"/>
</dbReference>